<dbReference type="RefSeq" id="WP_013177363.1">
    <property type="nucleotide sequence ID" value="NC_014221.1"/>
</dbReference>
<dbReference type="PANTHER" id="PTHR42953">
    <property type="entry name" value="HIGH-AFFINITY ZINC UPTAKE SYSTEM PROTEIN ZNUA-RELATED"/>
    <property type="match status" value="1"/>
</dbReference>
<evidence type="ECO:0000256" key="2">
    <source>
        <dbReference type="ARBA" id="ARBA00022448"/>
    </source>
</evidence>
<dbReference type="InterPro" id="IPR006128">
    <property type="entry name" value="Lipoprotein_PsaA-like"/>
</dbReference>
<reference evidence="7" key="1">
    <citation type="submission" date="2010-05" db="EMBL/GenBank/DDBJ databases">
        <title>The complete genome of Truepera radiovictris DSM 17093.</title>
        <authorList>
            <consortium name="US DOE Joint Genome Institute (JGI-PGF)"/>
            <person name="Lucas S."/>
            <person name="Copeland A."/>
            <person name="Lapidus A."/>
            <person name="Glavina del Rio T."/>
            <person name="Dalin E."/>
            <person name="Tice H."/>
            <person name="Bruce D."/>
            <person name="Goodwin L."/>
            <person name="Pitluck S."/>
            <person name="Kyrpides N."/>
            <person name="Mavromatis K."/>
            <person name="Ovchinnikova G."/>
            <person name="Munk A.C."/>
            <person name="Detter J.C."/>
            <person name="Han C."/>
            <person name="Tapia R."/>
            <person name="Land M."/>
            <person name="Hauser L."/>
            <person name="Markowitz V."/>
            <person name="Cheng J.-F."/>
            <person name="Hugenholtz P."/>
            <person name="Woyke T."/>
            <person name="Wu D."/>
            <person name="Tindall B."/>
            <person name="Pomrenke H.G."/>
            <person name="Brambilla E."/>
            <person name="Klenk H.-P."/>
            <person name="Eisen J.A."/>
        </authorList>
    </citation>
    <scope>NUCLEOTIDE SEQUENCE [LARGE SCALE GENOMIC DNA]</scope>
    <source>
        <strain evidence="7">DSM 17093 / CIP 108686 / LMG 22925 / RQ-24</strain>
    </source>
</reference>
<dbReference type="GO" id="GO:0046872">
    <property type="term" value="F:metal ion binding"/>
    <property type="evidence" value="ECO:0007669"/>
    <property type="project" value="InterPro"/>
</dbReference>
<proteinExistence type="inferred from homology"/>
<dbReference type="OrthoDB" id="9810636at2"/>
<evidence type="ECO:0000256" key="3">
    <source>
        <dbReference type="ARBA" id="ARBA00022729"/>
    </source>
</evidence>
<reference evidence="6 7" key="2">
    <citation type="journal article" date="2011" name="Stand. Genomic Sci.">
        <title>Complete genome sequence of Truepera radiovictrix type strain (RQ-24).</title>
        <authorList>
            <person name="Ivanova N."/>
            <person name="Rohde C."/>
            <person name="Munk C."/>
            <person name="Nolan M."/>
            <person name="Lucas S."/>
            <person name="Del Rio T.G."/>
            <person name="Tice H."/>
            <person name="Deshpande S."/>
            <person name="Cheng J.F."/>
            <person name="Tapia R."/>
            <person name="Han C."/>
            <person name="Goodwin L."/>
            <person name="Pitluck S."/>
            <person name="Liolios K."/>
            <person name="Mavromatis K."/>
            <person name="Mikhailova N."/>
            <person name="Pati A."/>
            <person name="Chen A."/>
            <person name="Palaniappan K."/>
            <person name="Land M."/>
            <person name="Hauser L."/>
            <person name="Chang Y.J."/>
            <person name="Jeffries C.D."/>
            <person name="Brambilla E."/>
            <person name="Rohde M."/>
            <person name="Goker M."/>
            <person name="Tindall B.J."/>
            <person name="Woyke T."/>
            <person name="Bristow J."/>
            <person name="Eisen J.A."/>
            <person name="Markowitz V."/>
            <person name="Hugenholtz P."/>
            <person name="Kyrpides N.C."/>
            <person name="Klenk H.P."/>
            <person name="Lapidus A."/>
        </authorList>
    </citation>
    <scope>NUCLEOTIDE SEQUENCE [LARGE SCALE GENOMIC DNA]</scope>
    <source>
        <strain evidence="7">DSM 17093 / CIP 108686 / LMG 22925 / RQ-24</strain>
    </source>
</reference>
<organism evidence="6 7">
    <name type="scientific">Truepera radiovictrix (strain DSM 17093 / CIP 108686 / LMG 22925 / RQ-24)</name>
    <dbReference type="NCBI Taxonomy" id="649638"/>
    <lineage>
        <taxon>Bacteria</taxon>
        <taxon>Thermotogati</taxon>
        <taxon>Deinococcota</taxon>
        <taxon>Deinococci</taxon>
        <taxon>Trueperales</taxon>
        <taxon>Trueperaceae</taxon>
        <taxon>Truepera</taxon>
    </lineage>
</organism>
<name>D7CU93_TRURR</name>
<dbReference type="SUPFAM" id="SSF53807">
    <property type="entry name" value="Helical backbone' metal receptor"/>
    <property type="match status" value="1"/>
</dbReference>
<evidence type="ECO:0000256" key="1">
    <source>
        <dbReference type="ARBA" id="ARBA00011028"/>
    </source>
</evidence>
<dbReference type="InterPro" id="IPR006127">
    <property type="entry name" value="ZnuA-like"/>
</dbReference>
<feature type="chain" id="PRO_5003094285" evidence="5">
    <location>
        <begin position="23"/>
        <end position="300"/>
    </location>
</feature>
<keyword evidence="2 4" id="KW-0813">Transport</keyword>
<dbReference type="HOGENOM" id="CLU_016838_1_2_0"/>
<comment type="similarity">
    <text evidence="1 4">Belongs to the bacterial solute-binding protein 9 family.</text>
</comment>
<dbReference type="AlphaFoldDB" id="D7CU93"/>
<evidence type="ECO:0000313" key="6">
    <source>
        <dbReference type="EMBL" id="ADI13991.1"/>
    </source>
</evidence>
<keyword evidence="7" id="KW-1185">Reference proteome</keyword>
<feature type="signal peptide" evidence="5">
    <location>
        <begin position="1"/>
        <end position="22"/>
    </location>
</feature>
<dbReference type="STRING" id="649638.Trad_0857"/>
<dbReference type="GO" id="GO:0007155">
    <property type="term" value="P:cell adhesion"/>
    <property type="evidence" value="ECO:0007669"/>
    <property type="project" value="InterPro"/>
</dbReference>
<dbReference type="InterPro" id="IPR050492">
    <property type="entry name" value="Bact_metal-bind_prot9"/>
</dbReference>
<dbReference type="PRINTS" id="PR00690">
    <property type="entry name" value="ADHESNFAMILY"/>
</dbReference>
<protein>
    <submittedName>
        <fullName evidence="6">Periplasmic solute binding protein</fullName>
    </submittedName>
</protein>
<dbReference type="Gene3D" id="3.40.50.1980">
    <property type="entry name" value="Nitrogenase molybdenum iron protein domain"/>
    <property type="match status" value="2"/>
</dbReference>
<accession>D7CU93</accession>
<evidence type="ECO:0000256" key="4">
    <source>
        <dbReference type="RuleBase" id="RU003512"/>
    </source>
</evidence>
<dbReference type="Proteomes" id="UP000000379">
    <property type="component" value="Chromosome"/>
</dbReference>
<gene>
    <name evidence="6" type="ordered locus">Trad_0857</name>
</gene>
<dbReference type="eggNOG" id="COG0803">
    <property type="taxonomic scope" value="Bacteria"/>
</dbReference>
<sequence>MTRTLLGLLLALSLALSAVGVAQGERPVVVASMHPHYDLIRQITAGEAEVVRLLPIGASPHTFDPTPRDVARVGAADLVIFNGGVDAWLHNLVAASGTDAPLLELMAVLDLDAAAEGARPRDRGVGDDHRGVNPHVWLDPVLMAQAVPHFVDALAAVDPAREALYRANGEALVADLEALHAELTEILAPVAGAPFVPFHDAWPYFTARYGLEQVVVIEPAPGREPTPSYLAEALALIEASGARAIFNEVQLPARPAEVLAEQAGVALYTLDPEGGGTSDEETYQAFMRDNARTIAEALSR</sequence>
<keyword evidence="3 5" id="KW-0732">Signal</keyword>
<evidence type="ECO:0000256" key="5">
    <source>
        <dbReference type="SAM" id="SignalP"/>
    </source>
</evidence>
<dbReference type="Pfam" id="PF01297">
    <property type="entry name" value="ZnuA"/>
    <property type="match status" value="1"/>
</dbReference>
<dbReference type="KEGG" id="tra:Trad_0857"/>
<dbReference type="EMBL" id="CP002049">
    <property type="protein sequence ID" value="ADI13991.1"/>
    <property type="molecule type" value="Genomic_DNA"/>
</dbReference>
<dbReference type="PANTHER" id="PTHR42953:SF3">
    <property type="entry name" value="HIGH-AFFINITY ZINC UPTAKE SYSTEM PROTEIN ZNUA"/>
    <property type="match status" value="1"/>
</dbReference>
<dbReference type="GO" id="GO:0030001">
    <property type="term" value="P:metal ion transport"/>
    <property type="evidence" value="ECO:0007669"/>
    <property type="project" value="InterPro"/>
</dbReference>
<evidence type="ECO:0000313" key="7">
    <source>
        <dbReference type="Proteomes" id="UP000000379"/>
    </source>
</evidence>